<dbReference type="InterPro" id="IPR036396">
    <property type="entry name" value="Cyt_P450_sf"/>
</dbReference>
<dbReference type="AlphaFoldDB" id="A0A9Q3CWE3"/>
<dbReference type="PRINTS" id="PR00463">
    <property type="entry name" value="EP450I"/>
</dbReference>
<proteinExistence type="inferred from homology"/>
<keyword evidence="8" id="KW-1185">Reference proteome</keyword>
<evidence type="ECO:0000256" key="1">
    <source>
        <dbReference type="ARBA" id="ARBA00010617"/>
    </source>
</evidence>
<evidence type="ECO:0000256" key="4">
    <source>
        <dbReference type="ARBA" id="ARBA00023004"/>
    </source>
</evidence>
<dbReference type="GO" id="GO:0020037">
    <property type="term" value="F:heme binding"/>
    <property type="evidence" value="ECO:0007669"/>
    <property type="project" value="InterPro"/>
</dbReference>
<dbReference type="InterPro" id="IPR001128">
    <property type="entry name" value="Cyt_P450"/>
</dbReference>
<evidence type="ECO:0000313" key="7">
    <source>
        <dbReference type="EMBL" id="MBW0489632.1"/>
    </source>
</evidence>
<keyword evidence="3 6" id="KW-0560">Oxidoreductase</keyword>
<keyword evidence="6" id="KW-0503">Monooxygenase</keyword>
<evidence type="ECO:0000313" key="8">
    <source>
        <dbReference type="Proteomes" id="UP000765509"/>
    </source>
</evidence>
<dbReference type="SUPFAM" id="SSF48264">
    <property type="entry name" value="Cytochrome P450"/>
    <property type="match status" value="1"/>
</dbReference>
<gene>
    <name evidence="7" type="ORF">O181_029347</name>
</gene>
<evidence type="ECO:0008006" key="9">
    <source>
        <dbReference type="Google" id="ProtNLM"/>
    </source>
</evidence>
<dbReference type="GO" id="GO:0016705">
    <property type="term" value="F:oxidoreductase activity, acting on paired donors, with incorporation or reduction of molecular oxygen"/>
    <property type="evidence" value="ECO:0007669"/>
    <property type="project" value="InterPro"/>
</dbReference>
<keyword evidence="2 5" id="KW-0479">Metal-binding</keyword>
<dbReference type="GO" id="GO:0005506">
    <property type="term" value="F:iron ion binding"/>
    <property type="evidence" value="ECO:0007669"/>
    <property type="project" value="InterPro"/>
</dbReference>
<dbReference type="Pfam" id="PF00067">
    <property type="entry name" value="p450"/>
    <property type="match status" value="1"/>
</dbReference>
<evidence type="ECO:0000256" key="2">
    <source>
        <dbReference type="ARBA" id="ARBA00022723"/>
    </source>
</evidence>
<comment type="similarity">
    <text evidence="1 6">Belongs to the cytochrome P450 family.</text>
</comment>
<dbReference type="PRINTS" id="PR00385">
    <property type="entry name" value="P450"/>
</dbReference>
<dbReference type="InterPro" id="IPR017972">
    <property type="entry name" value="Cyt_P450_CS"/>
</dbReference>
<dbReference type="InterPro" id="IPR002401">
    <property type="entry name" value="Cyt_P450_E_grp-I"/>
</dbReference>
<evidence type="ECO:0000256" key="3">
    <source>
        <dbReference type="ARBA" id="ARBA00023002"/>
    </source>
</evidence>
<feature type="binding site" description="axial binding residue" evidence="5">
    <location>
        <position position="464"/>
    </location>
    <ligand>
        <name>heme</name>
        <dbReference type="ChEBI" id="CHEBI:30413"/>
    </ligand>
    <ligandPart>
        <name>Fe</name>
        <dbReference type="ChEBI" id="CHEBI:18248"/>
    </ligandPart>
</feature>
<dbReference type="GO" id="GO:0006629">
    <property type="term" value="P:lipid metabolic process"/>
    <property type="evidence" value="ECO:0007669"/>
    <property type="project" value="UniProtKB-ARBA"/>
</dbReference>
<comment type="cofactor">
    <cofactor evidence="5">
        <name>heme</name>
        <dbReference type="ChEBI" id="CHEBI:30413"/>
    </cofactor>
</comment>
<dbReference type="PROSITE" id="PS00086">
    <property type="entry name" value="CYTOCHROME_P450"/>
    <property type="match status" value="1"/>
</dbReference>
<sequence length="534" mass="60338">MPSPFVKSLLCSLVVYITYLFIKFRNRAIGTKKRKDLDFPKDQGWPIIGHLPEVLTNIDNTLELSTTKTLTWGPGWSITLPGIRLIDVSKPEWIEHIQKTNFDNYVKGSMFQNIMADVFGNGIFVSDGPTWKKTRHATSTIFNVNTFKTVMEPSIHRTLDSLVQSLHGAAQANQAVDLCDTFFKFTLESFVHMTFGVDLNLLSQNQVSANDPSPASSAFIESFDLVQNQLDFRFAMVTGWGIVEKFNTRLGKQMKDACNAIDEFAYGLIDQHQKPPEDVKSQENMSFQKDLLGLFMAARDERGGGLSSVELRDAALNLIIAGRDTTAQALSWGFYHLLLNKDIISKIREEAYQILNEGIDERVTYSNFKRFIWAHAAFLEALRLHPSVPKNVKFALKDDKIPGGPTIEAGNGVRWSDWAMSRNPDIWGPDCVEYKPERWIDELGRIKQFGPFKFHAFNGGPRICLGMNLAVFQGVSTIVQLFTKFEVDFFPGWLEHSPKGPIVGNIPAPYRTPRYKGSLTLPMAQPMMVTIRLR</sequence>
<dbReference type="EMBL" id="AVOT02010178">
    <property type="protein sequence ID" value="MBW0489632.1"/>
    <property type="molecule type" value="Genomic_DNA"/>
</dbReference>
<comment type="caution">
    <text evidence="7">The sequence shown here is derived from an EMBL/GenBank/DDBJ whole genome shotgun (WGS) entry which is preliminary data.</text>
</comment>
<dbReference type="Gene3D" id="1.10.630.10">
    <property type="entry name" value="Cytochrome P450"/>
    <property type="match status" value="1"/>
</dbReference>
<reference evidence="7" key="1">
    <citation type="submission" date="2021-03" db="EMBL/GenBank/DDBJ databases">
        <title>Draft genome sequence of rust myrtle Austropuccinia psidii MF-1, a brazilian biotype.</title>
        <authorList>
            <person name="Quecine M.C."/>
            <person name="Pachon D.M.R."/>
            <person name="Bonatelli M.L."/>
            <person name="Correr F.H."/>
            <person name="Franceschini L.M."/>
            <person name="Leite T.F."/>
            <person name="Margarido G.R.A."/>
            <person name="Almeida C.A."/>
            <person name="Ferrarezi J.A."/>
            <person name="Labate C.A."/>
        </authorList>
    </citation>
    <scope>NUCLEOTIDE SEQUENCE</scope>
    <source>
        <strain evidence="7">MF-1</strain>
    </source>
</reference>
<evidence type="ECO:0000256" key="6">
    <source>
        <dbReference type="RuleBase" id="RU000461"/>
    </source>
</evidence>
<accession>A0A9Q3CWE3</accession>
<dbReference type="OrthoDB" id="1470350at2759"/>
<protein>
    <recommendedName>
        <fullName evidence="9">Cytochrome P450</fullName>
    </recommendedName>
</protein>
<evidence type="ECO:0000256" key="5">
    <source>
        <dbReference type="PIRSR" id="PIRSR602401-1"/>
    </source>
</evidence>
<keyword evidence="4 5" id="KW-0408">Iron</keyword>
<dbReference type="PANTHER" id="PTHR24296">
    <property type="entry name" value="CYTOCHROME P450"/>
    <property type="match status" value="1"/>
</dbReference>
<keyword evidence="5 6" id="KW-0349">Heme</keyword>
<dbReference type="GO" id="GO:0004497">
    <property type="term" value="F:monooxygenase activity"/>
    <property type="evidence" value="ECO:0007669"/>
    <property type="project" value="UniProtKB-KW"/>
</dbReference>
<name>A0A9Q3CWE3_9BASI</name>
<organism evidence="7 8">
    <name type="scientific">Austropuccinia psidii MF-1</name>
    <dbReference type="NCBI Taxonomy" id="1389203"/>
    <lineage>
        <taxon>Eukaryota</taxon>
        <taxon>Fungi</taxon>
        <taxon>Dikarya</taxon>
        <taxon>Basidiomycota</taxon>
        <taxon>Pucciniomycotina</taxon>
        <taxon>Pucciniomycetes</taxon>
        <taxon>Pucciniales</taxon>
        <taxon>Sphaerophragmiaceae</taxon>
        <taxon>Austropuccinia</taxon>
    </lineage>
</organism>
<dbReference type="Proteomes" id="UP000765509">
    <property type="component" value="Unassembled WGS sequence"/>
</dbReference>